<protein>
    <submittedName>
        <fullName evidence="1">Uncharacterized protein</fullName>
    </submittedName>
</protein>
<reference evidence="1" key="1">
    <citation type="submission" date="2020-10" db="EMBL/GenBank/DDBJ databases">
        <title>The Whole-Genome Sequence of Metschnikowia persimmonesis, a Novel Endophytic Yeast Species Isolated from Medicinal Plant Diospyros kaki Thumb.</title>
        <authorList>
            <person name="Rahmat E."/>
            <person name="Kang Y."/>
        </authorList>
    </citation>
    <scope>NUCLEOTIDE SEQUENCE</scope>
    <source>
        <strain evidence="1">KIOM G15050</strain>
    </source>
</reference>
<evidence type="ECO:0000313" key="1">
    <source>
        <dbReference type="EMBL" id="KAF8001129.1"/>
    </source>
</evidence>
<dbReference type="OrthoDB" id="4079109at2759"/>
<organism evidence="1 2">
    <name type="scientific">Metschnikowia pulcherrima</name>
    <dbReference type="NCBI Taxonomy" id="27326"/>
    <lineage>
        <taxon>Eukaryota</taxon>
        <taxon>Fungi</taxon>
        <taxon>Dikarya</taxon>
        <taxon>Ascomycota</taxon>
        <taxon>Saccharomycotina</taxon>
        <taxon>Pichiomycetes</taxon>
        <taxon>Metschnikowiaceae</taxon>
        <taxon>Metschnikowia</taxon>
    </lineage>
</organism>
<dbReference type="InterPro" id="IPR048920">
    <property type="entry name" value="REC102"/>
</dbReference>
<keyword evidence="2" id="KW-1185">Reference proteome</keyword>
<dbReference type="Pfam" id="PF21736">
    <property type="entry name" value="REC102"/>
    <property type="match status" value="1"/>
</dbReference>
<evidence type="ECO:0000313" key="2">
    <source>
        <dbReference type="Proteomes" id="UP000649328"/>
    </source>
</evidence>
<proteinExistence type="predicted"/>
<comment type="caution">
    <text evidence="1">The sequence shown here is derived from an EMBL/GenBank/DDBJ whole genome shotgun (WGS) entry which is preliminary data.</text>
</comment>
<gene>
    <name evidence="1" type="ORF">HF325_004918</name>
</gene>
<sequence>MRISPSETDEDTELVYVTSPSFIISIKVSVNDNLLEEEGTLNLLQRQLENAPIWKHLMFSIVSAPVSDDVRGDLQLILRCDLIHPILPDLAHAKNVRFLQLLAIRFENWSPHSAIYFEDIFDNFQYLLTSLMLNLEFKYPLVFSYYGKQFVKVNYKSLIKNTTLFATPLDNKSIPDHNKILSAVLRRLQRAILFEFNTLNVMKECDIRPWQALLCRQHQIARVGPDSKKSIKHKGFDLRPLCKDLLAAAKK</sequence>
<name>A0A8H7GRE0_9ASCO</name>
<dbReference type="AlphaFoldDB" id="A0A8H7GRE0"/>
<dbReference type="Proteomes" id="UP000649328">
    <property type="component" value="Unassembled WGS sequence"/>
</dbReference>
<accession>A0A8H7GRE0</accession>
<dbReference type="EMBL" id="JACBPP010000006">
    <property type="protein sequence ID" value="KAF8001129.1"/>
    <property type="molecule type" value="Genomic_DNA"/>
</dbReference>